<dbReference type="Proteomes" id="UP000600918">
    <property type="component" value="Unassembled WGS sequence"/>
</dbReference>
<evidence type="ECO:0000256" key="1">
    <source>
        <dbReference type="SAM" id="MobiDB-lite"/>
    </source>
</evidence>
<reference evidence="2" key="1">
    <citation type="journal article" date="2020" name="G3 (Bethesda)">
        <title>High-Quality Assemblies for Three Invasive Social Wasps from the &lt;i&gt;Vespula&lt;/i&gt; Genus.</title>
        <authorList>
            <person name="Harrop T.W.R."/>
            <person name="Guhlin J."/>
            <person name="McLaughlin G.M."/>
            <person name="Permina E."/>
            <person name="Stockwell P."/>
            <person name="Gilligan J."/>
            <person name="Le Lec M.F."/>
            <person name="Gruber M.A.M."/>
            <person name="Quinn O."/>
            <person name="Lovegrove M."/>
            <person name="Duncan E.J."/>
            <person name="Remnant E.J."/>
            <person name="Van Eeckhoven J."/>
            <person name="Graham B."/>
            <person name="Knapp R.A."/>
            <person name="Langford K.W."/>
            <person name="Kronenberg Z."/>
            <person name="Press M.O."/>
            <person name="Eacker S.M."/>
            <person name="Wilson-Rankin E.E."/>
            <person name="Purcell J."/>
            <person name="Lester P.J."/>
            <person name="Dearden P.K."/>
        </authorList>
    </citation>
    <scope>NUCLEOTIDE SEQUENCE</scope>
    <source>
        <strain evidence="2">Volc-1</strain>
    </source>
</reference>
<keyword evidence="3" id="KW-1185">Reference proteome</keyword>
<evidence type="ECO:0000313" key="3">
    <source>
        <dbReference type="Proteomes" id="UP000600918"/>
    </source>
</evidence>
<comment type="caution">
    <text evidence="2">The sequence shown here is derived from an EMBL/GenBank/DDBJ whole genome shotgun (WGS) entry which is preliminary data.</text>
</comment>
<name>A0A834JLA3_VESPE</name>
<dbReference type="AlphaFoldDB" id="A0A834JLA3"/>
<gene>
    <name evidence="2" type="ORF">H0235_018075</name>
</gene>
<organism evidence="2 3">
    <name type="scientific">Vespula pensylvanica</name>
    <name type="common">Western yellow jacket</name>
    <name type="synonym">Wasp</name>
    <dbReference type="NCBI Taxonomy" id="30213"/>
    <lineage>
        <taxon>Eukaryota</taxon>
        <taxon>Metazoa</taxon>
        <taxon>Ecdysozoa</taxon>
        <taxon>Arthropoda</taxon>
        <taxon>Hexapoda</taxon>
        <taxon>Insecta</taxon>
        <taxon>Pterygota</taxon>
        <taxon>Neoptera</taxon>
        <taxon>Endopterygota</taxon>
        <taxon>Hymenoptera</taxon>
        <taxon>Apocrita</taxon>
        <taxon>Aculeata</taxon>
        <taxon>Vespoidea</taxon>
        <taxon>Vespidae</taxon>
        <taxon>Vespinae</taxon>
        <taxon>Vespula</taxon>
    </lineage>
</organism>
<feature type="region of interest" description="Disordered" evidence="1">
    <location>
        <begin position="1"/>
        <end position="40"/>
    </location>
</feature>
<proteinExistence type="predicted"/>
<accession>A0A834JLA3</accession>
<protein>
    <submittedName>
        <fullName evidence="2">Uncharacterized protein</fullName>
    </submittedName>
</protein>
<sequence length="163" mass="18403">MKEKKDDIPAPTEDDNERRRRRQVDDTHTTAHASPPLQRSRCILNASSDIESNVRINSKGKQRDCGCFTVKLPTVTSFGKPLNLGTFDSLCIMNKREPEKEFKKKENSLEDWILLQEIPRWSQATNEAPHHHDMRKGPLTEILLSILLPSPSSCGSSSNGHVS</sequence>
<evidence type="ECO:0000313" key="2">
    <source>
        <dbReference type="EMBL" id="KAF7389591.1"/>
    </source>
</evidence>
<dbReference type="EMBL" id="JACSDY010000024">
    <property type="protein sequence ID" value="KAF7389591.1"/>
    <property type="molecule type" value="Genomic_DNA"/>
</dbReference>